<keyword evidence="2" id="KW-1185">Reference proteome</keyword>
<protein>
    <submittedName>
        <fullName evidence="1">CPXCG motif-containing cysteine-rich protein</fullName>
    </submittedName>
</protein>
<gene>
    <name evidence="1" type="ORF">LJ739_06600</name>
</gene>
<organism evidence="1 2">
    <name type="scientific">Fluctibacter halophilus</name>
    <dbReference type="NCBI Taxonomy" id="226011"/>
    <lineage>
        <taxon>Bacteria</taxon>
        <taxon>Pseudomonadati</taxon>
        <taxon>Pseudomonadota</taxon>
        <taxon>Gammaproteobacteria</taxon>
        <taxon>Alteromonadales</taxon>
        <taxon>Alteromonadaceae</taxon>
        <taxon>Fluctibacter</taxon>
    </lineage>
</organism>
<accession>A0ABS8G5S2</accession>
<sequence length="66" mass="7567">MQLKQTTLSCPHCGHPMHVSLDCSNGDQDYFEDCPNCCYPVHLAMHIDDMQHKVQLTVLSDDEQVY</sequence>
<comment type="caution">
    <text evidence="1">The sequence shown here is derived from an EMBL/GenBank/DDBJ whole genome shotgun (WGS) entry which is preliminary data.</text>
</comment>
<dbReference type="Pfam" id="PF14255">
    <property type="entry name" value="Zn_ribbon_21"/>
    <property type="match status" value="1"/>
</dbReference>
<proteinExistence type="predicted"/>
<dbReference type="InterPro" id="IPR017143">
    <property type="entry name" value="UCP037225"/>
</dbReference>
<dbReference type="Proteomes" id="UP001520878">
    <property type="component" value="Unassembled WGS sequence"/>
</dbReference>
<dbReference type="EMBL" id="JAJEWP010000001">
    <property type="protein sequence ID" value="MCC2615905.1"/>
    <property type="molecule type" value="Genomic_DNA"/>
</dbReference>
<evidence type="ECO:0000313" key="2">
    <source>
        <dbReference type="Proteomes" id="UP001520878"/>
    </source>
</evidence>
<dbReference type="InterPro" id="IPR025990">
    <property type="entry name" value="zinc_ribbon_bacterial"/>
</dbReference>
<dbReference type="PIRSF" id="PIRSF037225">
    <property type="entry name" value="UCP037225"/>
    <property type="match status" value="1"/>
</dbReference>
<evidence type="ECO:0000313" key="1">
    <source>
        <dbReference type="EMBL" id="MCC2615905.1"/>
    </source>
</evidence>
<name>A0ABS8G5S2_9ALTE</name>
<reference evidence="1 2" key="1">
    <citation type="submission" date="2021-10" db="EMBL/GenBank/DDBJ databases">
        <title>Draft genome of Aestuariibacter halophilus JC2043.</title>
        <authorList>
            <person name="Emsley S.A."/>
            <person name="Pfannmuller K.M."/>
            <person name="Ushijima B."/>
            <person name="Saw J.H."/>
            <person name="Videau P."/>
        </authorList>
    </citation>
    <scope>NUCLEOTIDE SEQUENCE [LARGE SCALE GENOMIC DNA]</scope>
    <source>
        <strain evidence="1 2">JC2043</strain>
    </source>
</reference>
<dbReference type="RefSeq" id="WP_229158291.1">
    <property type="nucleotide sequence ID" value="NZ_JAJEWP010000001.1"/>
</dbReference>